<dbReference type="EMBL" id="UGPG01000001">
    <property type="protein sequence ID" value="STY44673.1"/>
    <property type="molecule type" value="Genomic_DNA"/>
</dbReference>
<accession>A0A378MGL2</accession>
<proteinExistence type="predicted"/>
<gene>
    <name evidence="2" type="ORF">NCTC10815_02026</name>
</gene>
<evidence type="ECO:0000259" key="1">
    <source>
        <dbReference type="Pfam" id="PF01381"/>
    </source>
</evidence>
<organism evidence="2 3">
    <name type="scientific">Listeria grayi</name>
    <name type="common">Listeria murrayi</name>
    <dbReference type="NCBI Taxonomy" id="1641"/>
    <lineage>
        <taxon>Bacteria</taxon>
        <taxon>Bacillati</taxon>
        <taxon>Bacillota</taxon>
        <taxon>Bacilli</taxon>
        <taxon>Bacillales</taxon>
        <taxon>Listeriaceae</taxon>
        <taxon>Listeria</taxon>
    </lineage>
</organism>
<dbReference type="AlphaFoldDB" id="A0A378MGL2"/>
<dbReference type="Pfam" id="PF01381">
    <property type="entry name" value="HTH_3"/>
    <property type="match status" value="1"/>
</dbReference>
<protein>
    <submittedName>
        <fullName evidence="2">Transcriptional regulator, y4mF family</fullName>
    </submittedName>
</protein>
<dbReference type="CDD" id="cd00093">
    <property type="entry name" value="HTH_XRE"/>
    <property type="match status" value="1"/>
</dbReference>
<dbReference type="Gene3D" id="1.10.260.40">
    <property type="entry name" value="lambda repressor-like DNA-binding domains"/>
    <property type="match status" value="1"/>
</dbReference>
<dbReference type="SUPFAM" id="SSF47413">
    <property type="entry name" value="lambda repressor-like DNA-binding domains"/>
    <property type="match status" value="1"/>
</dbReference>
<reference evidence="2 3" key="1">
    <citation type="submission" date="2018-06" db="EMBL/GenBank/DDBJ databases">
        <authorList>
            <consortium name="Pathogen Informatics"/>
            <person name="Doyle S."/>
        </authorList>
    </citation>
    <scope>NUCLEOTIDE SEQUENCE [LARGE SCALE GENOMIC DNA]</scope>
    <source>
        <strain evidence="3">NCTC 10815</strain>
    </source>
</reference>
<feature type="domain" description="HTH cro/C1-type" evidence="1">
    <location>
        <begin position="184"/>
        <end position="231"/>
    </location>
</feature>
<name>A0A378MGL2_LISGR</name>
<dbReference type="RefSeq" id="WP_036105315.1">
    <property type="nucleotide sequence ID" value="NZ_JAASVE010000003.1"/>
</dbReference>
<evidence type="ECO:0000313" key="2">
    <source>
        <dbReference type="EMBL" id="STY44673.1"/>
    </source>
</evidence>
<dbReference type="GO" id="GO:0003677">
    <property type="term" value="F:DNA binding"/>
    <property type="evidence" value="ECO:0007669"/>
    <property type="project" value="InterPro"/>
</dbReference>
<dbReference type="Proteomes" id="UP000254879">
    <property type="component" value="Unassembled WGS sequence"/>
</dbReference>
<evidence type="ECO:0000313" key="3">
    <source>
        <dbReference type="Proteomes" id="UP000254879"/>
    </source>
</evidence>
<dbReference type="InterPro" id="IPR010982">
    <property type="entry name" value="Lambda_DNA-bd_dom_sf"/>
</dbReference>
<dbReference type="OrthoDB" id="2359937at2"/>
<dbReference type="InterPro" id="IPR001387">
    <property type="entry name" value="Cro/C1-type_HTH"/>
</dbReference>
<sequence length="242" mass="27980">MAKIIFAQDEQETYSAYQFIQDLITNQPLMATLLFQGLLQLEEAPTRKLTTGKQITPDIHLAIGKGNTYQLQTRKIENSVDQPIQELRVIFKDKSCILTYFVAIWDDETYYCFVKGSFREKNPFMDKIDSYREETKRIFIRSGNLDISRSPDFNELKKLAWQNDGIVHYLESFSASLGQYIFIKRIKKKWSQLDLSLKTGLSPSIVERVEAGDPDISMRMYQKAVQLLEIEAQLGDTGLNLK</sequence>